<evidence type="ECO:0000313" key="4">
    <source>
        <dbReference type="Proteomes" id="UP000443153"/>
    </source>
</evidence>
<dbReference type="Proteomes" id="UP000443153">
    <property type="component" value="Unassembled WGS sequence"/>
</dbReference>
<dbReference type="Gene3D" id="2.60.120.200">
    <property type="match status" value="1"/>
</dbReference>
<comment type="caution">
    <text evidence="3">The sequence shown here is derived from an EMBL/GenBank/DDBJ whole genome shotgun (WGS) entry which is preliminary data.</text>
</comment>
<comment type="similarity">
    <text evidence="1">Belongs to the glycosyl hydrolase 16 family.</text>
</comment>
<dbReference type="PANTHER" id="PTHR10963">
    <property type="entry name" value="GLYCOSYL HYDROLASE-RELATED"/>
    <property type="match status" value="1"/>
</dbReference>
<dbReference type="Pfam" id="PF00722">
    <property type="entry name" value="Glyco_hydro_16"/>
    <property type="match status" value="1"/>
</dbReference>
<keyword evidence="4" id="KW-1185">Reference proteome</keyword>
<evidence type="ECO:0000259" key="2">
    <source>
        <dbReference type="PROSITE" id="PS51762"/>
    </source>
</evidence>
<dbReference type="AlphaFoldDB" id="A0A6I2MQL2"/>
<dbReference type="PANTHER" id="PTHR10963:SF55">
    <property type="entry name" value="GLYCOSIDE HYDROLASE FAMILY 16 PROTEIN"/>
    <property type="match status" value="1"/>
</dbReference>
<reference evidence="3 4" key="1">
    <citation type="submission" date="2019-11" db="EMBL/GenBank/DDBJ databases">
        <title>Maribacter lutea sp. nov., a marine bacterium isolated from intertidal sand.</title>
        <authorList>
            <person name="Liu A."/>
        </authorList>
    </citation>
    <scope>NUCLEOTIDE SEQUENCE [LARGE SCALE GENOMIC DNA]</scope>
    <source>
        <strain evidence="3 4">RZ05</strain>
    </source>
</reference>
<evidence type="ECO:0000313" key="3">
    <source>
        <dbReference type="EMBL" id="MRX65938.1"/>
    </source>
</evidence>
<proteinExistence type="inferred from homology"/>
<dbReference type="InterPro" id="IPR050546">
    <property type="entry name" value="Glycosyl_Hydrlase_16"/>
</dbReference>
<dbReference type="RefSeq" id="WP_154369268.1">
    <property type="nucleotide sequence ID" value="NZ_WKJH01000030.1"/>
</dbReference>
<dbReference type="CDD" id="cd08023">
    <property type="entry name" value="GH16_laminarinase_like"/>
    <property type="match status" value="1"/>
</dbReference>
<name>A0A6I2MQL2_9FLAO</name>
<keyword evidence="3" id="KW-0378">Hydrolase</keyword>
<dbReference type="EMBL" id="WKJH01000030">
    <property type="protein sequence ID" value="MRX65938.1"/>
    <property type="molecule type" value="Genomic_DNA"/>
</dbReference>
<dbReference type="InterPro" id="IPR000757">
    <property type="entry name" value="Beta-glucanase-like"/>
</dbReference>
<evidence type="ECO:0000256" key="1">
    <source>
        <dbReference type="ARBA" id="ARBA00006865"/>
    </source>
</evidence>
<dbReference type="GO" id="GO:0005975">
    <property type="term" value="P:carbohydrate metabolic process"/>
    <property type="evidence" value="ECO:0007669"/>
    <property type="project" value="InterPro"/>
</dbReference>
<dbReference type="GO" id="GO:0004553">
    <property type="term" value="F:hydrolase activity, hydrolyzing O-glycosyl compounds"/>
    <property type="evidence" value="ECO:0007669"/>
    <property type="project" value="InterPro"/>
</dbReference>
<accession>A0A6I2MQL2</accession>
<gene>
    <name evidence="3" type="ORF">GJ691_17440</name>
</gene>
<dbReference type="PROSITE" id="PS51762">
    <property type="entry name" value="GH16_2"/>
    <property type="match status" value="1"/>
</dbReference>
<dbReference type="SUPFAM" id="SSF49899">
    <property type="entry name" value="Concanavalin A-like lectins/glucanases"/>
    <property type="match status" value="1"/>
</dbReference>
<protein>
    <submittedName>
        <fullName evidence="3">Family 16 glycosylhydrolase</fullName>
    </submittedName>
</protein>
<sequence length="281" mass="32403">MTKVRFNYLLLVLFLFQLNSCKHTEGKKYDVNAPDYWDNAELVWNDEFEGDRLSTQNWRFETGQNGWGNNELQNYVADENVKVSNGTLKIIAKKTGNGREIGDYTSTRLKSTEEFTYGRMEIRAKLPDYKGKGLWPAIWMLGNDIGTKGWPQCGEIDIMEYVSYRPNTVYSTIHSTANNHVDGTEASSGPIELETAEEEFHSYGLLWSAEYVKFYLDDIDNIKYTFERPEDFNQDNWPFSKPFYFLLNLAVGGNWGGQQGVDDVAFPAVMEVDFVRVYQVK</sequence>
<dbReference type="InterPro" id="IPR013320">
    <property type="entry name" value="ConA-like_dom_sf"/>
</dbReference>
<dbReference type="OrthoDB" id="9809583at2"/>
<feature type="domain" description="GH16" evidence="2">
    <location>
        <begin position="35"/>
        <end position="281"/>
    </location>
</feature>
<organism evidence="3 4">
    <name type="scientific">Maribacter luteus</name>
    <dbReference type="NCBI Taxonomy" id="2594478"/>
    <lineage>
        <taxon>Bacteria</taxon>
        <taxon>Pseudomonadati</taxon>
        <taxon>Bacteroidota</taxon>
        <taxon>Flavobacteriia</taxon>
        <taxon>Flavobacteriales</taxon>
        <taxon>Flavobacteriaceae</taxon>
        <taxon>Maribacter</taxon>
    </lineage>
</organism>